<proteinExistence type="predicted"/>
<reference evidence="2" key="2">
    <citation type="submission" date="2015-01" db="EMBL/GenBank/DDBJ databases">
        <title>Evolutionary Origins and Diversification of the Mycorrhizal Mutualists.</title>
        <authorList>
            <consortium name="DOE Joint Genome Institute"/>
            <consortium name="Mycorrhizal Genomics Consortium"/>
            <person name="Kohler A."/>
            <person name="Kuo A."/>
            <person name="Nagy L.G."/>
            <person name="Floudas D."/>
            <person name="Copeland A."/>
            <person name="Barry K.W."/>
            <person name="Cichocki N."/>
            <person name="Veneault-Fourrey C."/>
            <person name="LaButti K."/>
            <person name="Lindquist E.A."/>
            <person name="Lipzen A."/>
            <person name="Lundell T."/>
            <person name="Morin E."/>
            <person name="Murat C."/>
            <person name="Riley R."/>
            <person name="Ohm R."/>
            <person name="Sun H."/>
            <person name="Tunlid A."/>
            <person name="Henrissat B."/>
            <person name="Grigoriev I.V."/>
            <person name="Hibbett D.S."/>
            <person name="Martin F."/>
        </authorList>
    </citation>
    <scope>NUCLEOTIDE SEQUENCE [LARGE SCALE GENOMIC DNA]</scope>
    <source>
        <strain evidence="2">F 1598</strain>
    </source>
</reference>
<dbReference type="HOGENOM" id="CLU_2923461_0_0_1"/>
<protein>
    <submittedName>
        <fullName evidence="1">Uncharacterized protein</fullName>
    </submittedName>
</protein>
<dbReference type="Proteomes" id="UP000054166">
    <property type="component" value="Unassembled WGS sequence"/>
</dbReference>
<evidence type="ECO:0000313" key="2">
    <source>
        <dbReference type="Proteomes" id="UP000054166"/>
    </source>
</evidence>
<organism evidence="1 2">
    <name type="scientific">Piloderma croceum (strain F 1598)</name>
    <dbReference type="NCBI Taxonomy" id="765440"/>
    <lineage>
        <taxon>Eukaryota</taxon>
        <taxon>Fungi</taxon>
        <taxon>Dikarya</taxon>
        <taxon>Basidiomycota</taxon>
        <taxon>Agaricomycotina</taxon>
        <taxon>Agaricomycetes</taxon>
        <taxon>Agaricomycetidae</taxon>
        <taxon>Atheliales</taxon>
        <taxon>Atheliaceae</taxon>
        <taxon>Piloderma</taxon>
    </lineage>
</organism>
<dbReference type="EMBL" id="KN832990">
    <property type="protein sequence ID" value="KIM83553.1"/>
    <property type="molecule type" value="Genomic_DNA"/>
</dbReference>
<keyword evidence="2" id="KW-1185">Reference proteome</keyword>
<reference evidence="1 2" key="1">
    <citation type="submission" date="2014-04" db="EMBL/GenBank/DDBJ databases">
        <authorList>
            <consortium name="DOE Joint Genome Institute"/>
            <person name="Kuo A."/>
            <person name="Tarkka M."/>
            <person name="Buscot F."/>
            <person name="Kohler A."/>
            <person name="Nagy L.G."/>
            <person name="Floudas D."/>
            <person name="Copeland A."/>
            <person name="Barry K.W."/>
            <person name="Cichocki N."/>
            <person name="Veneault-Fourrey C."/>
            <person name="LaButti K."/>
            <person name="Lindquist E.A."/>
            <person name="Lipzen A."/>
            <person name="Lundell T."/>
            <person name="Morin E."/>
            <person name="Murat C."/>
            <person name="Sun H."/>
            <person name="Tunlid A."/>
            <person name="Henrissat B."/>
            <person name="Grigoriev I.V."/>
            <person name="Hibbett D.S."/>
            <person name="Martin F."/>
            <person name="Nordberg H.P."/>
            <person name="Cantor M.N."/>
            <person name="Hua S.X."/>
        </authorList>
    </citation>
    <scope>NUCLEOTIDE SEQUENCE [LARGE SCALE GENOMIC DNA]</scope>
    <source>
        <strain evidence="1 2">F 1598</strain>
    </source>
</reference>
<dbReference type="AlphaFoldDB" id="A0A0C3BB82"/>
<accession>A0A0C3BB82</accession>
<name>A0A0C3BB82_PILCF</name>
<gene>
    <name evidence="1" type="ORF">PILCRDRAFT_819179</name>
</gene>
<sequence>MGELQTICSVVRFAWSKFSCFQSKPFVSFTSNCTLEVQSGQSWWTTSSEGSAQQVSFPMAD</sequence>
<dbReference type="InParanoid" id="A0A0C3BB82"/>
<evidence type="ECO:0000313" key="1">
    <source>
        <dbReference type="EMBL" id="KIM83553.1"/>
    </source>
</evidence>